<name>A0A9P8HZ03_9PEZI</name>
<dbReference type="EMBL" id="JAGHQL010000353">
    <property type="protein sequence ID" value="KAH0533790.1"/>
    <property type="molecule type" value="Genomic_DNA"/>
</dbReference>
<evidence type="ECO:0000313" key="3">
    <source>
        <dbReference type="Proteomes" id="UP000698800"/>
    </source>
</evidence>
<proteinExistence type="predicted"/>
<protein>
    <recommendedName>
        <fullName evidence="4">Fe2OG dioxygenase domain-containing protein</fullName>
    </recommendedName>
</protein>
<gene>
    <name evidence="2" type="ORF">FGG08_007556</name>
</gene>
<feature type="region of interest" description="Disordered" evidence="1">
    <location>
        <begin position="72"/>
        <end position="97"/>
    </location>
</feature>
<dbReference type="Proteomes" id="UP000698800">
    <property type="component" value="Unassembled WGS sequence"/>
</dbReference>
<accession>A0A9P8HZ03</accession>
<dbReference type="Gene3D" id="2.60.120.620">
    <property type="entry name" value="q2cbj1_9rhob like domain"/>
    <property type="match status" value="1"/>
</dbReference>
<sequence>MLTVTPTTFTGHPGPNYTTLAFTLPDVYGDYVAYGTELSLAWARAIQIRFKPSGFTALTSLSLLTEARTEGGGNSLSQNLGSPQGSPRGSFVVPSDGTEKEVAQMQPFQHIPYVSDCAGSVWAWTMPCPSRTGCPARLVFYSIFAIISKTTDQALRSTQSLLFRSSMSAEPLPAGLAPRTDDAIPPSKNALGALGEAIHGCRAAITCGGTIPINTQSDRSLELGTEPIASPPVMIRWGSGDAGFFEKGNAIQFPVKAAAGDEPHQNFQLEKLFQDCEPATFGIGGKDVLDESYRKAAKMDNTRFSTNFHPHDYGIIDAIAQVLLPEVKLAKSEENVSEHLGVVAELYKLNIYSGTSGKFKAHVDTPRGATQFGSLVVCLPYPHEGGQLAVRHKDLETIYDWSNTGTNEIAWAAFYSDCEHEVFEVKSGHRITLTYNLYVSQRVGGTIERLPAVDPAKYAVYQMAEDLLMDPEFMKEGGTLGIYCAHQYAHTTSNASRRLPSALKGDDLVVYTTFRALGLRVEMHPIMDLSEDVMYYRSCREKGEDEDEDDYGGDFVGRSHHKLVTSDRVDYDGDDPSFWAIHEEWPCDRVPGIVWLNKPSSRETAWVRPVVGPTNLPLPHLYGNECSIMWYYSSAAILITFPDSKKRTTAKTGDSSEGEGSG</sequence>
<dbReference type="PANTHER" id="PTHR33099">
    <property type="entry name" value="FE2OG DIOXYGENASE DOMAIN-CONTAINING PROTEIN"/>
    <property type="match status" value="1"/>
</dbReference>
<dbReference type="OrthoDB" id="27483at2759"/>
<dbReference type="AlphaFoldDB" id="A0A9P8HZ03"/>
<comment type="caution">
    <text evidence="2">The sequence shown here is derived from an EMBL/GenBank/DDBJ whole genome shotgun (WGS) entry which is preliminary data.</text>
</comment>
<evidence type="ECO:0000256" key="1">
    <source>
        <dbReference type="SAM" id="MobiDB-lite"/>
    </source>
</evidence>
<keyword evidence="3" id="KW-1185">Reference proteome</keyword>
<evidence type="ECO:0008006" key="4">
    <source>
        <dbReference type="Google" id="ProtNLM"/>
    </source>
</evidence>
<reference evidence="2" key="1">
    <citation type="submission" date="2021-03" db="EMBL/GenBank/DDBJ databases">
        <title>Comparative genomics and phylogenomic investigation of the class Geoglossomycetes provide insights into ecological specialization and systematics.</title>
        <authorList>
            <person name="Melie T."/>
            <person name="Pirro S."/>
            <person name="Miller A.N."/>
            <person name="Quandt A."/>
        </authorList>
    </citation>
    <scope>NUCLEOTIDE SEQUENCE</scope>
    <source>
        <strain evidence="2">GBOQ0MN5Z8</strain>
    </source>
</reference>
<dbReference type="PANTHER" id="PTHR33099:SF7">
    <property type="entry name" value="MYND-TYPE DOMAIN-CONTAINING PROTEIN"/>
    <property type="match status" value="1"/>
</dbReference>
<evidence type="ECO:0000313" key="2">
    <source>
        <dbReference type="EMBL" id="KAH0533790.1"/>
    </source>
</evidence>
<organism evidence="2 3">
    <name type="scientific">Glutinoglossum americanum</name>
    <dbReference type="NCBI Taxonomy" id="1670608"/>
    <lineage>
        <taxon>Eukaryota</taxon>
        <taxon>Fungi</taxon>
        <taxon>Dikarya</taxon>
        <taxon>Ascomycota</taxon>
        <taxon>Pezizomycotina</taxon>
        <taxon>Geoglossomycetes</taxon>
        <taxon>Geoglossales</taxon>
        <taxon>Geoglossaceae</taxon>
        <taxon>Glutinoglossum</taxon>
    </lineage>
</organism>